<accession>A0AAE0C3R1</accession>
<gene>
    <name evidence="2" type="ORF">CYMTET_43610</name>
</gene>
<organism evidence="2 3">
    <name type="scientific">Cymbomonas tetramitiformis</name>
    <dbReference type="NCBI Taxonomy" id="36881"/>
    <lineage>
        <taxon>Eukaryota</taxon>
        <taxon>Viridiplantae</taxon>
        <taxon>Chlorophyta</taxon>
        <taxon>Pyramimonadophyceae</taxon>
        <taxon>Pyramimonadales</taxon>
        <taxon>Pyramimonadaceae</taxon>
        <taxon>Cymbomonas</taxon>
    </lineage>
</organism>
<proteinExistence type="predicted"/>
<evidence type="ECO:0000313" key="2">
    <source>
        <dbReference type="EMBL" id="KAK3246870.1"/>
    </source>
</evidence>
<evidence type="ECO:0000256" key="1">
    <source>
        <dbReference type="SAM" id="MobiDB-lite"/>
    </source>
</evidence>
<feature type="compositionally biased region" description="Acidic residues" evidence="1">
    <location>
        <begin position="1"/>
        <end position="10"/>
    </location>
</feature>
<protein>
    <submittedName>
        <fullName evidence="2">Uncharacterized protein</fullName>
    </submittedName>
</protein>
<comment type="caution">
    <text evidence="2">The sequence shown here is derived from an EMBL/GenBank/DDBJ whole genome shotgun (WGS) entry which is preliminary data.</text>
</comment>
<sequence>MEDQDMEENLEFTSPGKHGREIFEDSDDESLSTSNHRSRDDAYKTNWNGFPLEFGGTCLLDKPFRSGYMALKSNEDAFASEIVDFLVIRAMHLGFGVLWQATLHTIDHSLAFYNANAALPNTLENVVDHLAILDYGWHEFYKR</sequence>
<reference evidence="2 3" key="1">
    <citation type="journal article" date="2015" name="Genome Biol. Evol.">
        <title>Comparative Genomics of a Bacterivorous Green Alga Reveals Evolutionary Causalities and Consequences of Phago-Mixotrophic Mode of Nutrition.</title>
        <authorList>
            <person name="Burns J.A."/>
            <person name="Paasch A."/>
            <person name="Narechania A."/>
            <person name="Kim E."/>
        </authorList>
    </citation>
    <scope>NUCLEOTIDE SEQUENCE [LARGE SCALE GENOMIC DNA]</scope>
    <source>
        <strain evidence="2 3">PLY_AMNH</strain>
    </source>
</reference>
<dbReference type="EMBL" id="LGRX02029403">
    <property type="protein sequence ID" value="KAK3246870.1"/>
    <property type="molecule type" value="Genomic_DNA"/>
</dbReference>
<feature type="region of interest" description="Disordered" evidence="1">
    <location>
        <begin position="1"/>
        <end position="44"/>
    </location>
</feature>
<keyword evidence="3" id="KW-1185">Reference proteome</keyword>
<dbReference type="AlphaFoldDB" id="A0AAE0C3R1"/>
<name>A0AAE0C3R1_9CHLO</name>
<dbReference type="Proteomes" id="UP001190700">
    <property type="component" value="Unassembled WGS sequence"/>
</dbReference>
<evidence type="ECO:0000313" key="3">
    <source>
        <dbReference type="Proteomes" id="UP001190700"/>
    </source>
</evidence>